<dbReference type="EMBL" id="VUMO01000007">
    <property type="protein sequence ID" value="MSS19998.1"/>
    <property type="molecule type" value="Genomic_DNA"/>
</dbReference>
<sequence length="109" mass="11899">MIRKVIWIDALDEGSDPVEETRLTLLLERLEKAGIDVERWDALSIPEGLRIDPSTLPALMIDREVKCAGIYPTAEEWRKWIDFDALPRSCGCAAGGCSGCPGSAVCHGA</sequence>
<dbReference type="Gene3D" id="3.40.30.10">
    <property type="entry name" value="Glutaredoxin"/>
    <property type="match status" value="1"/>
</dbReference>
<protein>
    <recommendedName>
        <fullName evidence="3">Arsenical resistance operon trans-acting repressor ArsD</fullName>
    </recommendedName>
</protein>
<dbReference type="RefSeq" id="WP_154576380.1">
    <property type="nucleotide sequence ID" value="NZ_VUMO01000007.1"/>
</dbReference>
<proteinExistence type="predicted"/>
<reference evidence="1 2" key="1">
    <citation type="submission" date="2019-08" db="EMBL/GenBank/DDBJ databases">
        <title>In-depth cultivation of the pig gut microbiome towards novel bacterial diversity and tailored functional studies.</title>
        <authorList>
            <person name="Wylensek D."/>
            <person name="Hitch T.C.A."/>
            <person name="Clavel T."/>
        </authorList>
    </citation>
    <scope>NUCLEOTIDE SEQUENCE [LARGE SCALE GENOMIC DNA]</scope>
    <source>
        <strain evidence="1 2">RF-744-FAT-4</strain>
    </source>
</reference>
<dbReference type="Proteomes" id="UP000461754">
    <property type="component" value="Unassembled WGS sequence"/>
</dbReference>
<comment type="caution">
    <text evidence="1">The sequence shown here is derived from an EMBL/GenBank/DDBJ whole genome shotgun (WGS) entry which is preliminary data.</text>
</comment>
<dbReference type="AlphaFoldDB" id="A0A7X2NGG6"/>
<gene>
    <name evidence="1" type="ORF">FYJ52_06260</name>
</gene>
<evidence type="ECO:0000313" key="2">
    <source>
        <dbReference type="Proteomes" id="UP000461754"/>
    </source>
</evidence>
<organism evidence="1 2">
    <name type="scientific">Pseudoramibacter porci</name>
    <dbReference type="NCBI Taxonomy" id="2606631"/>
    <lineage>
        <taxon>Bacteria</taxon>
        <taxon>Bacillati</taxon>
        <taxon>Bacillota</taxon>
        <taxon>Clostridia</taxon>
        <taxon>Eubacteriales</taxon>
        <taxon>Eubacteriaceae</taxon>
        <taxon>Pseudoramibacter</taxon>
    </lineage>
</organism>
<evidence type="ECO:0008006" key="3">
    <source>
        <dbReference type="Google" id="ProtNLM"/>
    </source>
</evidence>
<dbReference type="PROSITE" id="PS00197">
    <property type="entry name" value="2FE2S_FER_1"/>
    <property type="match status" value="1"/>
</dbReference>
<dbReference type="GO" id="GO:0051537">
    <property type="term" value="F:2 iron, 2 sulfur cluster binding"/>
    <property type="evidence" value="ECO:0007669"/>
    <property type="project" value="InterPro"/>
</dbReference>
<accession>A0A7X2NGG6</accession>
<keyword evidence="2" id="KW-1185">Reference proteome</keyword>
<name>A0A7X2NGG6_9FIRM</name>
<evidence type="ECO:0000313" key="1">
    <source>
        <dbReference type="EMBL" id="MSS19998.1"/>
    </source>
</evidence>
<dbReference type="InterPro" id="IPR006058">
    <property type="entry name" value="2Fe2S_fd_BS"/>
</dbReference>